<evidence type="ECO:0000256" key="1">
    <source>
        <dbReference type="SAM" id="MobiDB-lite"/>
    </source>
</evidence>
<evidence type="ECO:0000313" key="3">
    <source>
        <dbReference type="Proteomes" id="UP000526083"/>
    </source>
</evidence>
<comment type="caution">
    <text evidence="2">The sequence shown here is derived from an EMBL/GenBank/DDBJ whole genome shotgun (WGS) entry which is preliminary data.</text>
</comment>
<dbReference type="RefSeq" id="WP_167047482.1">
    <property type="nucleotide sequence ID" value="NZ_JAAOZB010000001.1"/>
</dbReference>
<dbReference type="EMBL" id="JACGWY010000002">
    <property type="protein sequence ID" value="MBA8816465.1"/>
    <property type="molecule type" value="Genomic_DNA"/>
</dbReference>
<feature type="region of interest" description="Disordered" evidence="1">
    <location>
        <begin position="1"/>
        <end position="27"/>
    </location>
</feature>
<proteinExistence type="predicted"/>
<keyword evidence="3" id="KW-1185">Reference proteome</keyword>
<accession>A0A7W3PLE0</accession>
<reference evidence="2 3" key="1">
    <citation type="submission" date="2020-07" db="EMBL/GenBank/DDBJ databases">
        <title>Sequencing the genomes of 1000 actinobacteria strains.</title>
        <authorList>
            <person name="Klenk H.-P."/>
        </authorList>
    </citation>
    <scope>NUCLEOTIDE SEQUENCE [LARGE SCALE GENOMIC DNA]</scope>
    <source>
        <strain evidence="2 3">DSM 27576</strain>
    </source>
</reference>
<gene>
    <name evidence="2" type="ORF">FHX48_001538</name>
</gene>
<dbReference type="AlphaFoldDB" id="A0A7W3PLE0"/>
<name>A0A7W3PLE0_9MICO</name>
<protein>
    <submittedName>
        <fullName evidence="2">Uncharacterized protein</fullName>
    </submittedName>
</protein>
<sequence>MSNHDHKHESREPAASDVDASKELDAREEADIRRQIALEVQEFEQGMEG</sequence>
<organism evidence="2 3">
    <name type="scientific">Microbacterium halimionae</name>
    <dbReference type="NCBI Taxonomy" id="1526413"/>
    <lineage>
        <taxon>Bacteria</taxon>
        <taxon>Bacillati</taxon>
        <taxon>Actinomycetota</taxon>
        <taxon>Actinomycetes</taxon>
        <taxon>Micrococcales</taxon>
        <taxon>Microbacteriaceae</taxon>
        <taxon>Microbacterium</taxon>
    </lineage>
</organism>
<dbReference type="Proteomes" id="UP000526083">
    <property type="component" value="Unassembled WGS sequence"/>
</dbReference>
<evidence type="ECO:0000313" key="2">
    <source>
        <dbReference type="EMBL" id="MBA8816465.1"/>
    </source>
</evidence>